<dbReference type="InterPro" id="IPR009057">
    <property type="entry name" value="Homeodomain-like_sf"/>
</dbReference>
<dbReference type="Proteomes" id="UP000528945">
    <property type="component" value="Unassembled WGS sequence"/>
</dbReference>
<sequence>MSKIVAFIAQTPGSATIEDQQACLEPSDLQVLAGRRTFGQLEDLLALKGIRLGKGDRVKVHDLPCLDIATPMLVRAVVKLLKQGVTFEICTPQLVIEPSGDDKVHAMLEALDSHYRHMHGIKTHPRQMAPAGRKRLLDPSKLPEIQAKLSAPGATQAEVAQSLGVSRSTLFNYLEKYDVERQAERPRRKTSSYANESVAEATESEHTVKTS</sequence>
<dbReference type="SUPFAM" id="SSF46689">
    <property type="entry name" value="Homeodomain-like"/>
    <property type="match status" value="1"/>
</dbReference>
<keyword evidence="3" id="KW-1185">Reference proteome</keyword>
<evidence type="ECO:0000313" key="2">
    <source>
        <dbReference type="EMBL" id="MBB3877295.1"/>
    </source>
</evidence>
<dbReference type="Pfam" id="PF01527">
    <property type="entry name" value="HTH_Tnp_1"/>
    <property type="match status" value="1"/>
</dbReference>
<dbReference type="RefSeq" id="WP_147036962.1">
    <property type="nucleotide sequence ID" value="NZ_JACIDB010000013.1"/>
</dbReference>
<dbReference type="CDD" id="cd00569">
    <property type="entry name" value="HTH_Hin_like"/>
    <property type="match status" value="1"/>
</dbReference>
<accession>A0AAW3TZ24</accession>
<gene>
    <name evidence="2" type="ORF">GGR47_003563</name>
</gene>
<evidence type="ECO:0000313" key="3">
    <source>
        <dbReference type="Proteomes" id="UP000528945"/>
    </source>
</evidence>
<evidence type="ECO:0000256" key="1">
    <source>
        <dbReference type="SAM" id="MobiDB-lite"/>
    </source>
</evidence>
<organism evidence="2 3">
    <name type="scientific">Sphingomonas aquatilis</name>
    <dbReference type="NCBI Taxonomy" id="93063"/>
    <lineage>
        <taxon>Bacteria</taxon>
        <taxon>Pseudomonadati</taxon>
        <taxon>Pseudomonadota</taxon>
        <taxon>Alphaproteobacteria</taxon>
        <taxon>Sphingomonadales</taxon>
        <taxon>Sphingomonadaceae</taxon>
        <taxon>Sphingomonas</taxon>
    </lineage>
</organism>
<dbReference type="Gene3D" id="1.10.10.60">
    <property type="entry name" value="Homeodomain-like"/>
    <property type="match status" value="1"/>
</dbReference>
<feature type="region of interest" description="Disordered" evidence="1">
    <location>
        <begin position="181"/>
        <end position="211"/>
    </location>
</feature>
<proteinExistence type="predicted"/>
<dbReference type="EMBL" id="JACIDB010000013">
    <property type="protein sequence ID" value="MBB3877295.1"/>
    <property type="molecule type" value="Genomic_DNA"/>
</dbReference>
<reference evidence="2 3" key="1">
    <citation type="submission" date="2020-08" db="EMBL/GenBank/DDBJ databases">
        <title>Genomic Encyclopedia of Type Strains, Phase IV (KMG-IV): sequencing the most valuable type-strain genomes for metagenomic binning, comparative biology and taxonomic classification.</title>
        <authorList>
            <person name="Goeker M."/>
        </authorList>
    </citation>
    <scope>NUCLEOTIDE SEQUENCE [LARGE SCALE GENOMIC DNA]</scope>
    <source>
        <strain evidence="2 3">DSM 15581</strain>
    </source>
</reference>
<protein>
    <recommendedName>
        <fullName evidence="4">Hin recombinase</fullName>
    </recommendedName>
</protein>
<dbReference type="AlphaFoldDB" id="A0AAW3TZ24"/>
<name>A0AAW3TZ24_9SPHN</name>
<comment type="caution">
    <text evidence="2">The sequence shown here is derived from an EMBL/GenBank/DDBJ whole genome shotgun (WGS) entry which is preliminary data.</text>
</comment>
<dbReference type="InterPro" id="IPR002514">
    <property type="entry name" value="Transposase_8"/>
</dbReference>
<evidence type="ECO:0008006" key="4">
    <source>
        <dbReference type="Google" id="ProtNLM"/>
    </source>
</evidence>